<dbReference type="Gene3D" id="3.30.420.10">
    <property type="entry name" value="Ribonuclease H-like superfamily/Ribonuclease H"/>
    <property type="match status" value="1"/>
</dbReference>
<reference evidence="3 4" key="1">
    <citation type="submission" date="2024-01" db="EMBL/GenBank/DDBJ databases">
        <title>A telomere-to-telomere, gap-free genome of sweet tea (Lithocarpus litseifolius).</title>
        <authorList>
            <person name="Zhou J."/>
        </authorList>
    </citation>
    <scope>NUCLEOTIDE SEQUENCE [LARGE SCALE GENOMIC DNA]</scope>
    <source>
        <strain evidence="3">Zhou-2022a</strain>
        <tissue evidence="3">Leaf</tissue>
    </source>
</reference>
<sequence>MKALDSHSGSYAWQSILKGREVLLKGAKWRVGSGESINVWLDAWLPSLDHPRIQSPIVEGFEDIKVQDLIDPVTHSWDDCLIWGFFNNQEVSLIKSIPLWPTPVADKLTWPFNASGTYTVKSGYKFLAREVLHNRSPRHSDHNSELWKMIWGLDVQNKIKNFVWRSSKEAIPVKKNLKRRKILNEGTCDHCGQAEESVLHAIWECSKLSPIWDAIPDFSFRQARSFADIKELLLYVSNACNKVDLMVVIMWNIWFRRNQLRVSNKDHPISQVIPTSQQALTDYQQASNVQRAQRVTSPPTQVAWHPPPDGCLKINFDGATFNDINKVGLGVVIRDGFGQVLASLSEQIQLPFSSNLVEAMAAARALSFVAELGFSRFILEGDLELIIKALQSKEESLAPFGHILAAAKTTVDVNCVSFTHIRRLGNAVAYNLAKHARHVAGLQVWMEDVPPHLYSVLLTDHS</sequence>
<dbReference type="Pfam" id="PF13966">
    <property type="entry name" value="zf-RVT"/>
    <property type="match status" value="1"/>
</dbReference>
<name>A0AAW2BMQ3_9ROSI</name>
<dbReference type="Proteomes" id="UP001459277">
    <property type="component" value="Unassembled WGS sequence"/>
</dbReference>
<evidence type="ECO:0000313" key="3">
    <source>
        <dbReference type="EMBL" id="KAK9987057.1"/>
    </source>
</evidence>
<evidence type="ECO:0000259" key="2">
    <source>
        <dbReference type="Pfam" id="PF13966"/>
    </source>
</evidence>
<dbReference type="PANTHER" id="PTHR47074">
    <property type="entry name" value="BNAC02G40300D PROTEIN"/>
    <property type="match status" value="1"/>
</dbReference>
<comment type="caution">
    <text evidence="3">The sequence shown here is derived from an EMBL/GenBank/DDBJ whole genome shotgun (WGS) entry which is preliminary data.</text>
</comment>
<dbReference type="SUPFAM" id="SSF53098">
    <property type="entry name" value="Ribonuclease H-like"/>
    <property type="match status" value="1"/>
</dbReference>
<accession>A0AAW2BMQ3</accession>
<dbReference type="PANTHER" id="PTHR47074:SF48">
    <property type="entry name" value="POLYNUCLEOTIDYL TRANSFERASE, RIBONUCLEASE H-LIKE SUPERFAMILY PROTEIN"/>
    <property type="match status" value="1"/>
</dbReference>
<feature type="domain" description="Reverse transcriptase zinc-binding" evidence="2">
    <location>
        <begin position="118"/>
        <end position="212"/>
    </location>
</feature>
<dbReference type="GO" id="GO:0004523">
    <property type="term" value="F:RNA-DNA hybrid ribonuclease activity"/>
    <property type="evidence" value="ECO:0007669"/>
    <property type="project" value="InterPro"/>
</dbReference>
<dbReference type="Pfam" id="PF13456">
    <property type="entry name" value="RVT_3"/>
    <property type="match status" value="1"/>
</dbReference>
<dbReference type="InterPro" id="IPR012337">
    <property type="entry name" value="RNaseH-like_sf"/>
</dbReference>
<organism evidence="3 4">
    <name type="scientific">Lithocarpus litseifolius</name>
    <dbReference type="NCBI Taxonomy" id="425828"/>
    <lineage>
        <taxon>Eukaryota</taxon>
        <taxon>Viridiplantae</taxon>
        <taxon>Streptophyta</taxon>
        <taxon>Embryophyta</taxon>
        <taxon>Tracheophyta</taxon>
        <taxon>Spermatophyta</taxon>
        <taxon>Magnoliopsida</taxon>
        <taxon>eudicotyledons</taxon>
        <taxon>Gunneridae</taxon>
        <taxon>Pentapetalae</taxon>
        <taxon>rosids</taxon>
        <taxon>fabids</taxon>
        <taxon>Fagales</taxon>
        <taxon>Fagaceae</taxon>
        <taxon>Lithocarpus</taxon>
    </lineage>
</organism>
<dbReference type="AlphaFoldDB" id="A0AAW2BMQ3"/>
<dbReference type="GO" id="GO:0003676">
    <property type="term" value="F:nucleic acid binding"/>
    <property type="evidence" value="ECO:0007669"/>
    <property type="project" value="InterPro"/>
</dbReference>
<dbReference type="InterPro" id="IPR044730">
    <property type="entry name" value="RNase_H-like_dom_plant"/>
</dbReference>
<keyword evidence="4" id="KW-1185">Reference proteome</keyword>
<gene>
    <name evidence="3" type="ORF">SO802_032008</name>
</gene>
<dbReference type="EMBL" id="JAZDWU010000011">
    <property type="protein sequence ID" value="KAK9987057.1"/>
    <property type="molecule type" value="Genomic_DNA"/>
</dbReference>
<dbReference type="InterPro" id="IPR002156">
    <property type="entry name" value="RNaseH_domain"/>
</dbReference>
<evidence type="ECO:0000313" key="4">
    <source>
        <dbReference type="Proteomes" id="UP001459277"/>
    </source>
</evidence>
<evidence type="ECO:0008006" key="5">
    <source>
        <dbReference type="Google" id="ProtNLM"/>
    </source>
</evidence>
<protein>
    <recommendedName>
        <fullName evidence="5">RNase H type-1 domain-containing protein</fullName>
    </recommendedName>
</protein>
<evidence type="ECO:0000259" key="1">
    <source>
        <dbReference type="Pfam" id="PF13456"/>
    </source>
</evidence>
<feature type="domain" description="RNase H type-1" evidence="1">
    <location>
        <begin position="315"/>
        <end position="436"/>
    </location>
</feature>
<dbReference type="InterPro" id="IPR052929">
    <property type="entry name" value="RNase_H-like_EbsB-rel"/>
</dbReference>
<dbReference type="InterPro" id="IPR036397">
    <property type="entry name" value="RNaseH_sf"/>
</dbReference>
<dbReference type="InterPro" id="IPR026960">
    <property type="entry name" value="RVT-Znf"/>
</dbReference>
<proteinExistence type="predicted"/>
<dbReference type="CDD" id="cd06222">
    <property type="entry name" value="RNase_H_like"/>
    <property type="match status" value="1"/>
</dbReference>